<organism evidence="1 2">
    <name type="scientific">Mytilus galloprovincialis</name>
    <name type="common">Mediterranean mussel</name>
    <dbReference type="NCBI Taxonomy" id="29158"/>
    <lineage>
        <taxon>Eukaryota</taxon>
        <taxon>Metazoa</taxon>
        <taxon>Spiralia</taxon>
        <taxon>Lophotrochozoa</taxon>
        <taxon>Mollusca</taxon>
        <taxon>Bivalvia</taxon>
        <taxon>Autobranchia</taxon>
        <taxon>Pteriomorphia</taxon>
        <taxon>Mytilida</taxon>
        <taxon>Mytiloidea</taxon>
        <taxon>Mytilidae</taxon>
        <taxon>Mytilinae</taxon>
        <taxon>Mytilus</taxon>
    </lineage>
</organism>
<reference evidence="1 2" key="1">
    <citation type="journal article" date="2016" name="PLoS ONE">
        <title>A First Insight into the Genome of the Filter-Feeder Mussel Mytilus galloprovincialis.</title>
        <authorList>
            <person name="Murgarella M."/>
            <person name="Puiu D."/>
            <person name="Novoa B."/>
            <person name="Figueras A."/>
            <person name="Posada D."/>
            <person name="Canchaya C."/>
        </authorList>
    </citation>
    <scope>NUCLEOTIDE SEQUENCE [LARGE SCALE GENOMIC DNA]</scope>
    <source>
        <tissue evidence="1">Muscle</tissue>
    </source>
</reference>
<feature type="non-terminal residue" evidence="1">
    <location>
        <position position="1"/>
    </location>
</feature>
<dbReference type="InterPro" id="IPR042984">
    <property type="entry name" value="BBS12"/>
</dbReference>
<protein>
    <submittedName>
        <fullName evidence="1">Uncharacterized protein</fullName>
    </submittedName>
</protein>
<accession>A0A3R5SND7</accession>
<dbReference type="EMBL" id="KV609291">
    <property type="protein sequence ID" value="OPL20407.1"/>
    <property type="molecule type" value="Genomic_DNA"/>
</dbReference>
<dbReference type="SUPFAM" id="SSF48592">
    <property type="entry name" value="GroEL equatorial domain-like"/>
    <property type="match status" value="1"/>
</dbReference>
<keyword evidence="2" id="KW-1185">Reference proteome</keyword>
<dbReference type="Gene3D" id="1.10.560.10">
    <property type="entry name" value="GroEL-like equatorial domain"/>
    <property type="match status" value="1"/>
</dbReference>
<proteinExistence type="predicted"/>
<dbReference type="AlphaFoldDB" id="A0A3R5SND7"/>
<dbReference type="SMR" id="A0A3R5SND7"/>
<dbReference type="GO" id="GO:0051131">
    <property type="term" value="P:chaperone-mediated protein complex assembly"/>
    <property type="evidence" value="ECO:0007669"/>
    <property type="project" value="InterPro"/>
</dbReference>
<feature type="non-terminal residue" evidence="1">
    <location>
        <position position="452"/>
    </location>
</feature>
<evidence type="ECO:0000313" key="1">
    <source>
        <dbReference type="EMBL" id="OPL20407.1"/>
    </source>
</evidence>
<sequence length="452" mass="50251">LVQSTLGTKNSVKCIVDNNVSLFIRETSMLLAALNVQDPVGQFIISVCQSFHQQHGCGVKTLLYMIGMFVKVCRNLKNKGVPSDYIVTNLDVILDQCCKKADEMKVEFSKSTCIKPKQKENTSRQNCSSAGEVVSEEQKYKKVHQPLEIAQTVNCNTKGIRNLDSENSPITDESDHSDLDWLLDDDLSREMLGINKDNKSDVLGCHQQPSNVKGSQVKVRPQIKTVNDCESDDEFDDCFDTLLNNTTADQVQGQIVQSLRVNHDYNSISVDLKTKSLQPTESKQGTVLSSVDKLLKSLTSTTGKQFSASKILNSSRHYKTIQSSVNHIGDKSNPEEKGHVSNGTIKSTHEIILEQNKAMDNRRKHKNYVLDEKFVDMVQCTKTGTAICSCPEGDYCLNRNVDKDITPDIVLENTEASFISLALGLSHGSEEMMNSLIDSLDLNSPQFDTSIQ</sequence>
<name>A0A3R5SND7_MYTGA</name>
<dbReference type="InterPro" id="IPR027413">
    <property type="entry name" value="GROEL-like_equatorial_sf"/>
</dbReference>
<dbReference type="GO" id="GO:0045494">
    <property type="term" value="P:photoreceptor cell maintenance"/>
    <property type="evidence" value="ECO:0007669"/>
    <property type="project" value="TreeGrafter"/>
</dbReference>
<dbReference type="Proteomes" id="UP000266721">
    <property type="component" value="Unassembled WGS sequence"/>
</dbReference>
<dbReference type="PANTHER" id="PTHR46883">
    <property type="entry name" value="BARDET-BIEDL SYNDROME 12 PROTEIN"/>
    <property type="match status" value="1"/>
</dbReference>
<gene>
    <name evidence="1" type="ORF">AM593_05525</name>
</gene>
<evidence type="ECO:0000313" key="2">
    <source>
        <dbReference type="Proteomes" id="UP000266721"/>
    </source>
</evidence>
<dbReference type="PANTHER" id="PTHR46883:SF1">
    <property type="entry name" value="BARDET-BIEDL SYNDROME 12 PROTEIN"/>
    <property type="match status" value="1"/>
</dbReference>